<dbReference type="InterPro" id="IPR012422">
    <property type="entry name" value="Cyt_c_oxidase_su4_bac-aa3"/>
</dbReference>
<comment type="caution">
    <text evidence="3">The sequence shown here is derived from an EMBL/GenBank/DDBJ whole genome shotgun (WGS) entry which is preliminary data.</text>
</comment>
<dbReference type="InterPro" id="IPR036596">
    <property type="entry name" value="Cyt-C_aa3_sf"/>
</dbReference>
<keyword evidence="1" id="KW-0812">Transmembrane</keyword>
<accession>A0A501WRW5</accession>
<evidence type="ECO:0000256" key="1">
    <source>
        <dbReference type="SAM" id="Phobius"/>
    </source>
</evidence>
<dbReference type="Pfam" id="PF07835">
    <property type="entry name" value="COX4_pro_2"/>
    <property type="match status" value="1"/>
</dbReference>
<evidence type="ECO:0000313" key="3">
    <source>
        <dbReference type="EMBL" id="TPE52108.1"/>
    </source>
</evidence>
<keyword evidence="1" id="KW-0472">Membrane</keyword>
<feature type="domain" description="Cytochrome c oxidase subunit IV bacterial aa3 type" evidence="2">
    <location>
        <begin position="8"/>
        <end position="49"/>
    </location>
</feature>
<proteinExistence type="predicted"/>
<name>A0A501WRW5_9RHOB</name>
<evidence type="ECO:0000313" key="4">
    <source>
        <dbReference type="Proteomes" id="UP000319255"/>
    </source>
</evidence>
<feature type="transmembrane region" description="Helical" evidence="1">
    <location>
        <begin position="30"/>
        <end position="48"/>
    </location>
</feature>
<dbReference type="OrthoDB" id="7691500at2"/>
<dbReference type="EMBL" id="VFRP01000004">
    <property type="protein sequence ID" value="TPE52108.1"/>
    <property type="molecule type" value="Genomic_DNA"/>
</dbReference>
<sequence length="50" mass="5725">MAEHHPATEHVPGTMDITEHERMFGAFMKFWVYLFGGAILVLIFLALFNS</sequence>
<dbReference type="RefSeq" id="WP_140453350.1">
    <property type="nucleotide sequence ID" value="NZ_VFRP01000004.1"/>
</dbReference>
<gene>
    <name evidence="3" type="ORF">FJM51_06690</name>
</gene>
<dbReference type="AlphaFoldDB" id="A0A501WRW5"/>
<protein>
    <submittedName>
        <fullName evidence="3">Aa3-type cytochrome c oxidase subunit IV</fullName>
    </submittedName>
</protein>
<dbReference type="Gene3D" id="1.20.5.160">
    <property type="entry name" value="Bacterial aa3 type cytochrome c oxidase subunit IV"/>
    <property type="match status" value="1"/>
</dbReference>
<dbReference type="Proteomes" id="UP000319255">
    <property type="component" value="Unassembled WGS sequence"/>
</dbReference>
<dbReference type="SUPFAM" id="SSF81469">
    <property type="entry name" value="Bacterial aa3 type cytochrome c oxidase subunit IV"/>
    <property type="match status" value="1"/>
</dbReference>
<evidence type="ECO:0000259" key="2">
    <source>
        <dbReference type="Pfam" id="PF07835"/>
    </source>
</evidence>
<reference evidence="3 4" key="1">
    <citation type="submission" date="2019-06" db="EMBL/GenBank/DDBJ databases">
        <title>A novel bacterium of genus Amaricoccus, isolated from marine sediment.</title>
        <authorList>
            <person name="Huang H."/>
            <person name="Mo K."/>
            <person name="Hu Y."/>
        </authorList>
    </citation>
    <scope>NUCLEOTIDE SEQUENCE [LARGE SCALE GENOMIC DNA]</scope>
    <source>
        <strain evidence="3 4">HB172011</strain>
    </source>
</reference>
<keyword evidence="4" id="KW-1185">Reference proteome</keyword>
<keyword evidence="1" id="KW-1133">Transmembrane helix</keyword>
<organism evidence="3 4">
    <name type="scientific">Amaricoccus solimangrovi</name>
    <dbReference type="NCBI Taxonomy" id="2589815"/>
    <lineage>
        <taxon>Bacteria</taxon>
        <taxon>Pseudomonadati</taxon>
        <taxon>Pseudomonadota</taxon>
        <taxon>Alphaproteobacteria</taxon>
        <taxon>Rhodobacterales</taxon>
        <taxon>Paracoccaceae</taxon>
        <taxon>Amaricoccus</taxon>
    </lineage>
</organism>